<organism evidence="1 2">
    <name type="scientific">Acetobacter orientalis</name>
    <dbReference type="NCBI Taxonomy" id="146474"/>
    <lineage>
        <taxon>Bacteria</taxon>
        <taxon>Pseudomonadati</taxon>
        <taxon>Pseudomonadota</taxon>
        <taxon>Alphaproteobacteria</taxon>
        <taxon>Acetobacterales</taxon>
        <taxon>Acetobacteraceae</taxon>
        <taxon>Acetobacter</taxon>
    </lineage>
</organism>
<dbReference type="AlphaFoldDB" id="A0A2Z5ZHX7"/>
<name>A0A2Z5ZHX7_9PROT</name>
<dbReference type="Proteomes" id="UP000270034">
    <property type="component" value="Chromosome"/>
</dbReference>
<sequence length="39" mass="4429">MSRELTPMAEYNTPLSVEYLVSFRPHSSHICHVAAGRKL</sequence>
<reference evidence="1 2" key="1">
    <citation type="submission" date="2018-02" db="EMBL/GenBank/DDBJ databases">
        <title>Acetobacter orientalis genome.</title>
        <authorList>
            <person name="Nakashima N."/>
            <person name="Tamura T."/>
        </authorList>
    </citation>
    <scope>NUCLEOTIDE SEQUENCE [LARGE SCALE GENOMIC DNA]</scope>
    <source>
        <strain evidence="1 2">FAN1</strain>
    </source>
</reference>
<dbReference type="EMBL" id="AP018515">
    <property type="protein sequence ID" value="BBC80123.1"/>
    <property type="molecule type" value="Genomic_DNA"/>
</dbReference>
<protein>
    <submittedName>
        <fullName evidence="1">Cadherin</fullName>
    </submittedName>
</protein>
<gene>
    <name evidence="1" type="ORF">AcetOrient_orf02654</name>
</gene>
<proteinExistence type="predicted"/>
<accession>A0A2Z5ZHX7</accession>
<dbReference type="KEGG" id="aot:AcetOri_orf02654"/>
<evidence type="ECO:0000313" key="2">
    <source>
        <dbReference type="Proteomes" id="UP000270034"/>
    </source>
</evidence>
<evidence type="ECO:0000313" key="1">
    <source>
        <dbReference type="EMBL" id="BBC80123.1"/>
    </source>
</evidence>